<evidence type="ECO:0000256" key="7">
    <source>
        <dbReference type="ARBA" id="ARBA00022840"/>
    </source>
</evidence>
<dbReference type="GO" id="GO:0035435">
    <property type="term" value="P:phosphate ion transmembrane transport"/>
    <property type="evidence" value="ECO:0007669"/>
    <property type="project" value="InterPro"/>
</dbReference>
<name>A0A345Y635_9NEIS</name>
<dbReference type="PROSITE" id="PS50893">
    <property type="entry name" value="ABC_TRANSPORTER_2"/>
    <property type="match status" value="1"/>
</dbReference>
<evidence type="ECO:0000256" key="4">
    <source>
        <dbReference type="ARBA" id="ARBA00022519"/>
    </source>
</evidence>
<dbReference type="PANTHER" id="PTHR43423:SF3">
    <property type="entry name" value="PHOSPHATE IMPORT ATP-BINDING PROTEIN PSTB"/>
    <property type="match status" value="1"/>
</dbReference>
<organism evidence="12 13">
    <name type="scientific">Crenobacter cavernae</name>
    <dbReference type="NCBI Taxonomy" id="2290923"/>
    <lineage>
        <taxon>Bacteria</taxon>
        <taxon>Pseudomonadati</taxon>
        <taxon>Pseudomonadota</taxon>
        <taxon>Betaproteobacteria</taxon>
        <taxon>Neisseriales</taxon>
        <taxon>Neisseriaceae</taxon>
        <taxon>Crenobacter</taxon>
    </lineage>
</organism>
<dbReference type="CDD" id="cd03260">
    <property type="entry name" value="ABC_PstB_phosphate_transporter"/>
    <property type="match status" value="1"/>
</dbReference>
<dbReference type="Proteomes" id="UP000254537">
    <property type="component" value="Chromosome"/>
</dbReference>
<dbReference type="GO" id="GO:0005886">
    <property type="term" value="C:plasma membrane"/>
    <property type="evidence" value="ECO:0007669"/>
    <property type="project" value="UniProtKB-SubCell"/>
</dbReference>
<keyword evidence="8" id="KW-1278">Translocase</keyword>
<dbReference type="GO" id="GO:0005524">
    <property type="term" value="F:ATP binding"/>
    <property type="evidence" value="ECO:0007669"/>
    <property type="project" value="UniProtKB-KW"/>
</dbReference>
<evidence type="ECO:0000256" key="2">
    <source>
        <dbReference type="ARBA" id="ARBA00022448"/>
    </source>
</evidence>
<dbReference type="GO" id="GO:0005315">
    <property type="term" value="F:phosphate transmembrane transporter activity"/>
    <property type="evidence" value="ECO:0007669"/>
    <property type="project" value="InterPro"/>
</dbReference>
<dbReference type="RefSeq" id="WP_115433322.1">
    <property type="nucleotide sequence ID" value="NZ_CP031337.1"/>
</dbReference>
<evidence type="ECO:0000313" key="12">
    <source>
        <dbReference type="EMBL" id="AXK39387.1"/>
    </source>
</evidence>
<evidence type="ECO:0000256" key="10">
    <source>
        <dbReference type="ARBA" id="ARBA00054713"/>
    </source>
</evidence>
<evidence type="ECO:0000313" key="13">
    <source>
        <dbReference type="Proteomes" id="UP000254537"/>
    </source>
</evidence>
<dbReference type="PROSITE" id="PS00211">
    <property type="entry name" value="ABC_TRANSPORTER_1"/>
    <property type="match status" value="1"/>
</dbReference>
<dbReference type="GO" id="GO:0016887">
    <property type="term" value="F:ATP hydrolysis activity"/>
    <property type="evidence" value="ECO:0007669"/>
    <property type="project" value="InterPro"/>
</dbReference>
<reference evidence="12 13" key="1">
    <citation type="submission" date="2018-07" db="EMBL/GenBank/DDBJ databases">
        <title>Crenobacter cavernae sp. nov., isolated from a karst cave.</title>
        <authorList>
            <person name="Zhu H."/>
        </authorList>
    </citation>
    <scope>NUCLEOTIDE SEQUENCE [LARGE SCALE GENOMIC DNA]</scope>
    <source>
        <strain evidence="12 13">K1W11S-77</strain>
    </source>
</reference>
<gene>
    <name evidence="12" type="ORF">DWG20_08035</name>
</gene>
<accession>A0A345Y635</accession>
<keyword evidence="5" id="KW-0592">Phosphate transport</keyword>
<keyword evidence="3" id="KW-1003">Cell membrane</keyword>
<proteinExistence type="predicted"/>
<dbReference type="InterPro" id="IPR003593">
    <property type="entry name" value="AAA+_ATPase"/>
</dbReference>
<keyword evidence="7 12" id="KW-0067">ATP-binding</keyword>
<dbReference type="InterPro" id="IPR005670">
    <property type="entry name" value="PstB-like"/>
</dbReference>
<evidence type="ECO:0000256" key="3">
    <source>
        <dbReference type="ARBA" id="ARBA00022475"/>
    </source>
</evidence>
<dbReference type="OrthoDB" id="9802264at2"/>
<evidence type="ECO:0000256" key="8">
    <source>
        <dbReference type="ARBA" id="ARBA00022967"/>
    </source>
</evidence>
<dbReference type="InterPro" id="IPR003439">
    <property type="entry name" value="ABC_transporter-like_ATP-bd"/>
</dbReference>
<keyword evidence="4" id="KW-0997">Cell inner membrane</keyword>
<dbReference type="NCBIfam" id="TIGR00972">
    <property type="entry name" value="3a0107s01c2"/>
    <property type="match status" value="1"/>
</dbReference>
<evidence type="ECO:0000256" key="1">
    <source>
        <dbReference type="ARBA" id="ARBA00004417"/>
    </source>
</evidence>
<dbReference type="Pfam" id="PF00005">
    <property type="entry name" value="ABC_tran"/>
    <property type="match status" value="1"/>
</dbReference>
<evidence type="ECO:0000256" key="9">
    <source>
        <dbReference type="ARBA" id="ARBA00023136"/>
    </source>
</evidence>
<evidence type="ECO:0000259" key="11">
    <source>
        <dbReference type="PROSITE" id="PS50893"/>
    </source>
</evidence>
<evidence type="ECO:0000256" key="5">
    <source>
        <dbReference type="ARBA" id="ARBA00022592"/>
    </source>
</evidence>
<dbReference type="KEGG" id="ccah:DWG20_08035"/>
<dbReference type="FunFam" id="3.40.50.300:FF:000132">
    <property type="entry name" value="Phosphate import ATP-binding protein PstB"/>
    <property type="match status" value="1"/>
</dbReference>
<keyword evidence="9" id="KW-0472">Membrane</keyword>
<dbReference type="InterPro" id="IPR017871">
    <property type="entry name" value="ABC_transporter-like_CS"/>
</dbReference>
<evidence type="ECO:0000256" key="6">
    <source>
        <dbReference type="ARBA" id="ARBA00022741"/>
    </source>
</evidence>
<protein>
    <submittedName>
        <fullName evidence="12">Phosphate ABC transporter ATP-binding protein PstB</fullName>
    </submittedName>
</protein>
<keyword evidence="2" id="KW-0813">Transport</keyword>
<dbReference type="PANTHER" id="PTHR43423">
    <property type="entry name" value="ABC TRANSPORTER I FAMILY MEMBER 17"/>
    <property type="match status" value="1"/>
</dbReference>
<keyword evidence="6" id="KW-0547">Nucleotide-binding</keyword>
<dbReference type="SUPFAM" id="SSF52540">
    <property type="entry name" value="P-loop containing nucleoside triphosphate hydrolases"/>
    <property type="match status" value="1"/>
</dbReference>
<dbReference type="Gene3D" id="3.40.50.300">
    <property type="entry name" value="P-loop containing nucleotide triphosphate hydrolases"/>
    <property type="match status" value="1"/>
</dbReference>
<sequence length="254" mass="28503">MTAKKTKLEVKDLNFYYGSFHALKGVNMEIEAKQVTAFIGPSGCGKSTLLRTFNRMFELYPGMRSEGEILLDGNNVLGRDIDVNLLRAKVGMVFQRPTPFPMSIYDNITFGVKLYEKLSKAEMADRVEWALKKAALWEEVKDKLKQSGNSLSGGQQQRLCIARAVASKPEVLLLDEPTSALDPISTAHIEELIHELKEDYTIAIVTHNMQQAARVSDYTAYMYLGELIEFGETDNIFTAPKKKATEDYITGKFG</sequence>
<comment type="subcellular location">
    <subcellularLocation>
        <location evidence="1">Cell inner membrane</location>
        <topology evidence="1">Peripheral membrane protein</topology>
    </subcellularLocation>
</comment>
<dbReference type="InterPro" id="IPR027417">
    <property type="entry name" value="P-loop_NTPase"/>
</dbReference>
<dbReference type="AlphaFoldDB" id="A0A345Y635"/>
<feature type="domain" description="ABC transporter" evidence="11">
    <location>
        <begin position="8"/>
        <end position="249"/>
    </location>
</feature>
<comment type="function">
    <text evidence="10">Part of the ABC transporter complex PstSACB involved in phosphate import. Responsible for energy coupling to the transport system.</text>
</comment>
<dbReference type="EMBL" id="CP031337">
    <property type="protein sequence ID" value="AXK39387.1"/>
    <property type="molecule type" value="Genomic_DNA"/>
</dbReference>
<dbReference type="SMART" id="SM00382">
    <property type="entry name" value="AAA"/>
    <property type="match status" value="1"/>
</dbReference>